<evidence type="ECO:0000313" key="12">
    <source>
        <dbReference type="Proteomes" id="UP000318571"/>
    </source>
</evidence>
<name>A0A553NX28_TIGCA</name>
<comment type="caution">
    <text evidence="11">The sequence shown here is derived from an EMBL/GenBank/DDBJ whole genome shotgun (WGS) entry which is preliminary data.</text>
</comment>
<comment type="function">
    <text evidence="7">Catalyzes the GTP-dependent phosphorylation of 5-hydroxy-L-lysine.</text>
</comment>
<dbReference type="STRING" id="6832.A0A553NX28"/>
<dbReference type="PANTHER" id="PTHR21064">
    <property type="entry name" value="AMINOGLYCOSIDE PHOSPHOTRANSFERASE DOMAIN-CONTAINING PROTEIN-RELATED"/>
    <property type="match status" value="1"/>
</dbReference>
<evidence type="ECO:0000256" key="2">
    <source>
        <dbReference type="ARBA" id="ARBA00006219"/>
    </source>
</evidence>
<evidence type="ECO:0000256" key="5">
    <source>
        <dbReference type="ARBA" id="ARBA00022777"/>
    </source>
</evidence>
<evidence type="ECO:0000259" key="10">
    <source>
        <dbReference type="Pfam" id="PF01636"/>
    </source>
</evidence>
<dbReference type="AlphaFoldDB" id="A0A553NX28"/>
<dbReference type="InterPro" id="IPR050249">
    <property type="entry name" value="Pseudomonas-type_ThrB"/>
</dbReference>
<dbReference type="Pfam" id="PF01636">
    <property type="entry name" value="APH"/>
    <property type="match status" value="1"/>
</dbReference>
<dbReference type="InterPro" id="IPR011009">
    <property type="entry name" value="Kinase-like_dom_sf"/>
</dbReference>
<keyword evidence="3" id="KW-0963">Cytoplasm</keyword>
<dbReference type="EMBL" id="VCGU01000009">
    <property type="protein sequence ID" value="TRY69967.1"/>
    <property type="molecule type" value="Genomic_DNA"/>
</dbReference>
<accession>A0A553NX28</accession>
<evidence type="ECO:0000256" key="8">
    <source>
        <dbReference type="ARBA" id="ARBA00038873"/>
    </source>
</evidence>
<sequence length="386" mass="44671">MAESETIKPGEIIKPFVTQEKALRLIHSLYGLETQKVKELNSYDDRNFLFKADHVNDNPHLNTICDDGYVLKITNSKDSQESAFFDAQKELMFHLSEHGFEVPLPIPNKRGEFKSLEEMDISSSDDWAANNMGDESVRRYMVRVLRFIPGKIFDEIEPWTTDHFFQCGEYIGRMDMSLKSFHHPAFDTRNLIWFLSNVPKLSDFLFAVEDPERLTLMTEIIQAFNLEVVPHIDELEKGIIHGDVNEQNILVKPKAQNSLEYEMVSVIDFGDTQKNPLVFELAITIMYMMLKSSEVHANLAGGHVIAGYMKHRKIPNLEMNVLRTCIASRFAQSLILGAYSYQQDPGNEYLLCSARTGWKAVEEFWRYPKDQLHNDWQEIIDSYKIE</sequence>
<dbReference type="OMA" id="FYDTFDC"/>
<comment type="subcellular location">
    <subcellularLocation>
        <location evidence="1">Cytoplasm</location>
    </subcellularLocation>
</comment>
<dbReference type="PANTHER" id="PTHR21064:SF1">
    <property type="entry name" value="HYDROXYLYSINE KINASE"/>
    <property type="match status" value="1"/>
</dbReference>
<protein>
    <recommendedName>
        <fullName evidence="9">Hydroxylysine kinase</fullName>
        <ecNumber evidence="8">2.7.1.81</ecNumber>
    </recommendedName>
</protein>
<keyword evidence="4" id="KW-0808">Transferase</keyword>
<dbReference type="SUPFAM" id="SSF56112">
    <property type="entry name" value="Protein kinase-like (PK-like)"/>
    <property type="match status" value="1"/>
</dbReference>
<dbReference type="EC" id="2.7.1.81" evidence="8"/>
<feature type="domain" description="Aminoglycoside phosphotransferase" evidence="10">
    <location>
        <begin position="67"/>
        <end position="293"/>
    </location>
</feature>
<dbReference type="OrthoDB" id="9973935at2759"/>
<evidence type="ECO:0000256" key="3">
    <source>
        <dbReference type="ARBA" id="ARBA00022490"/>
    </source>
</evidence>
<comment type="similarity">
    <text evidence="2">Belongs to the aminoglycoside phosphotransferase family.</text>
</comment>
<dbReference type="InterPro" id="IPR002575">
    <property type="entry name" value="Aminoglycoside_PTrfase"/>
</dbReference>
<dbReference type="GO" id="GO:0047992">
    <property type="term" value="F:hydroxylysine kinase activity"/>
    <property type="evidence" value="ECO:0007669"/>
    <property type="project" value="UniProtKB-EC"/>
</dbReference>
<dbReference type="FunFam" id="3.30.200.20:FF:000549">
    <property type="entry name" value="hydroxylysine kinase"/>
    <property type="match status" value="1"/>
</dbReference>
<dbReference type="GO" id="GO:0005737">
    <property type="term" value="C:cytoplasm"/>
    <property type="evidence" value="ECO:0007669"/>
    <property type="project" value="UniProtKB-SubCell"/>
</dbReference>
<evidence type="ECO:0000256" key="1">
    <source>
        <dbReference type="ARBA" id="ARBA00004496"/>
    </source>
</evidence>
<evidence type="ECO:0000256" key="7">
    <source>
        <dbReference type="ARBA" id="ARBA00037368"/>
    </source>
</evidence>
<dbReference type="Gene3D" id="3.30.200.20">
    <property type="entry name" value="Phosphorylase Kinase, domain 1"/>
    <property type="match status" value="1"/>
</dbReference>
<dbReference type="Proteomes" id="UP000318571">
    <property type="component" value="Chromosome 9"/>
</dbReference>
<dbReference type="FunFam" id="3.90.1200.10:FF:000007">
    <property type="entry name" value="hydroxylysine kinase isoform X1"/>
    <property type="match status" value="1"/>
</dbReference>
<gene>
    <name evidence="11" type="ORF">TCAL_02331</name>
</gene>
<comment type="catalytic activity">
    <reaction evidence="6">
        <text>(5R)-5-hydroxy-L-lysine + GTP = (5R)-5-phosphooxy-L-lysine + GDP + H(+)</text>
        <dbReference type="Rhea" id="RHEA:19049"/>
        <dbReference type="ChEBI" id="CHEBI:15378"/>
        <dbReference type="ChEBI" id="CHEBI:37565"/>
        <dbReference type="ChEBI" id="CHEBI:57882"/>
        <dbReference type="ChEBI" id="CHEBI:58189"/>
        <dbReference type="ChEBI" id="CHEBI:58357"/>
        <dbReference type="EC" id="2.7.1.81"/>
    </reaction>
</comment>
<dbReference type="Gene3D" id="3.90.1200.10">
    <property type="match status" value="1"/>
</dbReference>
<keyword evidence="12" id="KW-1185">Reference proteome</keyword>
<evidence type="ECO:0000256" key="4">
    <source>
        <dbReference type="ARBA" id="ARBA00022679"/>
    </source>
</evidence>
<reference evidence="11 12" key="1">
    <citation type="journal article" date="2018" name="Nat. Ecol. Evol.">
        <title>Genomic signatures of mitonuclear coevolution across populations of Tigriopus californicus.</title>
        <authorList>
            <person name="Barreto F.S."/>
            <person name="Watson E.T."/>
            <person name="Lima T.G."/>
            <person name="Willett C.S."/>
            <person name="Edmands S."/>
            <person name="Li W."/>
            <person name="Burton R.S."/>
        </authorList>
    </citation>
    <scope>NUCLEOTIDE SEQUENCE [LARGE SCALE GENOMIC DNA]</scope>
    <source>
        <strain evidence="11 12">San Diego</strain>
    </source>
</reference>
<evidence type="ECO:0000313" key="11">
    <source>
        <dbReference type="EMBL" id="TRY69967.1"/>
    </source>
</evidence>
<organism evidence="11 12">
    <name type="scientific">Tigriopus californicus</name>
    <name type="common">Marine copepod</name>
    <dbReference type="NCBI Taxonomy" id="6832"/>
    <lineage>
        <taxon>Eukaryota</taxon>
        <taxon>Metazoa</taxon>
        <taxon>Ecdysozoa</taxon>
        <taxon>Arthropoda</taxon>
        <taxon>Crustacea</taxon>
        <taxon>Multicrustacea</taxon>
        <taxon>Hexanauplia</taxon>
        <taxon>Copepoda</taxon>
        <taxon>Harpacticoida</taxon>
        <taxon>Harpacticidae</taxon>
        <taxon>Tigriopus</taxon>
    </lineage>
</organism>
<proteinExistence type="inferred from homology"/>
<keyword evidence="5" id="KW-0418">Kinase</keyword>
<evidence type="ECO:0000256" key="6">
    <source>
        <dbReference type="ARBA" id="ARBA00036820"/>
    </source>
</evidence>
<evidence type="ECO:0000256" key="9">
    <source>
        <dbReference type="ARBA" id="ARBA00040505"/>
    </source>
</evidence>